<dbReference type="OrthoDB" id="5598079at2759"/>
<name>A0A5C3KSD3_COPMA</name>
<gene>
    <name evidence="1" type="ORF">FA15DRAFT_602844</name>
</gene>
<accession>A0A5C3KSD3</accession>
<sequence>MTPHGHWHYKPLHIPVHLADQHCIYSWCGVGSMVFEPVLEGKKVSRAVELTRVLHVPRA</sequence>
<dbReference type="EMBL" id="ML210384">
    <property type="protein sequence ID" value="TFK18688.1"/>
    <property type="molecule type" value="Genomic_DNA"/>
</dbReference>
<proteinExistence type="predicted"/>
<evidence type="ECO:0000313" key="1">
    <source>
        <dbReference type="EMBL" id="TFK18688.1"/>
    </source>
</evidence>
<organism evidence="1 2">
    <name type="scientific">Coprinopsis marcescibilis</name>
    <name type="common">Agaric fungus</name>
    <name type="synonym">Psathyrella marcescibilis</name>
    <dbReference type="NCBI Taxonomy" id="230819"/>
    <lineage>
        <taxon>Eukaryota</taxon>
        <taxon>Fungi</taxon>
        <taxon>Dikarya</taxon>
        <taxon>Basidiomycota</taxon>
        <taxon>Agaricomycotina</taxon>
        <taxon>Agaricomycetes</taxon>
        <taxon>Agaricomycetidae</taxon>
        <taxon>Agaricales</taxon>
        <taxon>Agaricineae</taxon>
        <taxon>Psathyrellaceae</taxon>
        <taxon>Coprinopsis</taxon>
    </lineage>
</organism>
<dbReference type="AlphaFoldDB" id="A0A5C3KSD3"/>
<reference evidence="1 2" key="1">
    <citation type="journal article" date="2019" name="Nat. Ecol. Evol.">
        <title>Megaphylogeny resolves global patterns of mushroom evolution.</title>
        <authorList>
            <person name="Varga T."/>
            <person name="Krizsan K."/>
            <person name="Foldi C."/>
            <person name="Dima B."/>
            <person name="Sanchez-Garcia M."/>
            <person name="Sanchez-Ramirez S."/>
            <person name="Szollosi G.J."/>
            <person name="Szarkandi J.G."/>
            <person name="Papp V."/>
            <person name="Albert L."/>
            <person name="Andreopoulos W."/>
            <person name="Angelini C."/>
            <person name="Antonin V."/>
            <person name="Barry K.W."/>
            <person name="Bougher N.L."/>
            <person name="Buchanan P."/>
            <person name="Buyck B."/>
            <person name="Bense V."/>
            <person name="Catcheside P."/>
            <person name="Chovatia M."/>
            <person name="Cooper J."/>
            <person name="Damon W."/>
            <person name="Desjardin D."/>
            <person name="Finy P."/>
            <person name="Geml J."/>
            <person name="Haridas S."/>
            <person name="Hughes K."/>
            <person name="Justo A."/>
            <person name="Karasinski D."/>
            <person name="Kautmanova I."/>
            <person name="Kiss B."/>
            <person name="Kocsube S."/>
            <person name="Kotiranta H."/>
            <person name="LaButti K.M."/>
            <person name="Lechner B.E."/>
            <person name="Liimatainen K."/>
            <person name="Lipzen A."/>
            <person name="Lukacs Z."/>
            <person name="Mihaltcheva S."/>
            <person name="Morgado L.N."/>
            <person name="Niskanen T."/>
            <person name="Noordeloos M.E."/>
            <person name="Ohm R.A."/>
            <person name="Ortiz-Santana B."/>
            <person name="Ovrebo C."/>
            <person name="Racz N."/>
            <person name="Riley R."/>
            <person name="Savchenko A."/>
            <person name="Shiryaev A."/>
            <person name="Soop K."/>
            <person name="Spirin V."/>
            <person name="Szebenyi C."/>
            <person name="Tomsovsky M."/>
            <person name="Tulloss R.E."/>
            <person name="Uehling J."/>
            <person name="Grigoriev I.V."/>
            <person name="Vagvolgyi C."/>
            <person name="Papp T."/>
            <person name="Martin F.M."/>
            <person name="Miettinen O."/>
            <person name="Hibbett D.S."/>
            <person name="Nagy L.G."/>
        </authorList>
    </citation>
    <scope>NUCLEOTIDE SEQUENCE [LARGE SCALE GENOMIC DNA]</scope>
    <source>
        <strain evidence="1 2">CBS 121175</strain>
    </source>
</reference>
<keyword evidence="2" id="KW-1185">Reference proteome</keyword>
<dbReference type="Proteomes" id="UP000307440">
    <property type="component" value="Unassembled WGS sequence"/>
</dbReference>
<protein>
    <submittedName>
        <fullName evidence="1">Uncharacterized protein</fullName>
    </submittedName>
</protein>
<evidence type="ECO:0000313" key="2">
    <source>
        <dbReference type="Proteomes" id="UP000307440"/>
    </source>
</evidence>